<keyword evidence="1" id="KW-0812">Transmembrane</keyword>
<evidence type="ECO:0000313" key="2">
    <source>
        <dbReference type="EMBL" id="SFO97267.1"/>
    </source>
</evidence>
<keyword evidence="1" id="KW-0472">Membrane</keyword>
<dbReference type="RefSeq" id="WP_092527396.1">
    <property type="nucleotide sequence ID" value="NZ_FOWW01000001.1"/>
</dbReference>
<dbReference type="Proteomes" id="UP000198727">
    <property type="component" value="Unassembled WGS sequence"/>
</dbReference>
<evidence type="ECO:0000256" key="1">
    <source>
        <dbReference type="SAM" id="Phobius"/>
    </source>
</evidence>
<reference evidence="3" key="1">
    <citation type="submission" date="2016-10" db="EMBL/GenBank/DDBJ databases">
        <authorList>
            <person name="Varghese N."/>
            <person name="Submissions S."/>
        </authorList>
    </citation>
    <scope>NUCLEOTIDE SEQUENCE [LARGE SCALE GENOMIC DNA]</scope>
    <source>
        <strain evidence="3">CGMCC 4.5579</strain>
    </source>
</reference>
<dbReference type="STRING" id="587909.SAMN05421810_101562"/>
<keyword evidence="3" id="KW-1185">Reference proteome</keyword>
<sequence>MAEDRKRSREEYERGLPDYHDPTGRFGGAAPMYSALSLRIVLAALTVVLAIAGAVVAGMLGATWAVVVLVVLAVASAIDLGWVIHRKRRGEPG</sequence>
<gene>
    <name evidence="2" type="ORF">SAMN05421810_101562</name>
</gene>
<keyword evidence="1" id="KW-1133">Transmembrane helix</keyword>
<organism evidence="2 3">
    <name type="scientific">Amycolatopsis arida</name>
    <dbReference type="NCBI Taxonomy" id="587909"/>
    <lineage>
        <taxon>Bacteria</taxon>
        <taxon>Bacillati</taxon>
        <taxon>Actinomycetota</taxon>
        <taxon>Actinomycetes</taxon>
        <taxon>Pseudonocardiales</taxon>
        <taxon>Pseudonocardiaceae</taxon>
        <taxon>Amycolatopsis</taxon>
    </lineage>
</organism>
<dbReference type="OrthoDB" id="3576268at2"/>
<feature type="transmembrane region" description="Helical" evidence="1">
    <location>
        <begin position="62"/>
        <end position="84"/>
    </location>
</feature>
<protein>
    <submittedName>
        <fullName evidence="2">Uncharacterized protein</fullName>
    </submittedName>
</protein>
<feature type="transmembrane region" description="Helical" evidence="1">
    <location>
        <begin position="36"/>
        <end position="56"/>
    </location>
</feature>
<evidence type="ECO:0000313" key="3">
    <source>
        <dbReference type="Proteomes" id="UP000198727"/>
    </source>
</evidence>
<accession>A0A1I5LJC4</accession>
<name>A0A1I5LJC4_9PSEU</name>
<dbReference type="AlphaFoldDB" id="A0A1I5LJC4"/>
<dbReference type="EMBL" id="FOWW01000001">
    <property type="protein sequence ID" value="SFO97267.1"/>
    <property type="molecule type" value="Genomic_DNA"/>
</dbReference>
<proteinExistence type="predicted"/>